<keyword evidence="3" id="KW-1185">Reference proteome</keyword>
<sequence>FRLLPFATLIFVSQQALAFWTNGLLDHWTTGLLDLVYSNSIKIWTFGL</sequence>
<accession>A0A9N9I9P3</accession>
<dbReference type="AlphaFoldDB" id="A0A9N9I9P3"/>
<evidence type="ECO:0000256" key="1">
    <source>
        <dbReference type="SAM" id="SignalP"/>
    </source>
</evidence>
<dbReference type="EMBL" id="CAJVPP010015326">
    <property type="protein sequence ID" value="CAG8726572.1"/>
    <property type="molecule type" value="Genomic_DNA"/>
</dbReference>
<evidence type="ECO:0000313" key="2">
    <source>
        <dbReference type="EMBL" id="CAG8726572.1"/>
    </source>
</evidence>
<name>A0A9N9I9P3_FUNMO</name>
<evidence type="ECO:0000313" key="3">
    <source>
        <dbReference type="Proteomes" id="UP000789375"/>
    </source>
</evidence>
<comment type="caution">
    <text evidence="2">The sequence shown here is derived from an EMBL/GenBank/DDBJ whole genome shotgun (WGS) entry which is preliminary data.</text>
</comment>
<feature type="chain" id="PRO_5040356925" evidence="1">
    <location>
        <begin position="19"/>
        <end position="48"/>
    </location>
</feature>
<proteinExistence type="predicted"/>
<protein>
    <submittedName>
        <fullName evidence="2">13227_t:CDS:1</fullName>
    </submittedName>
</protein>
<feature type="signal peptide" evidence="1">
    <location>
        <begin position="1"/>
        <end position="18"/>
    </location>
</feature>
<reference evidence="2" key="1">
    <citation type="submission" date="2021-06" db="EMBL/GenBank/DDBJ databases">
        <authorList>
            <person name="Kallberg Y."/>
            <person name="Tangrot J."/>
            <person name="Rosling A."/>
        </authorList>
    </citation>
    <scope>NUCLEOTIDE SEQUENCE</scope>
    <source>
        <strain evidence="2">87-6 pot B 2015</strain>
    </source>
</reference>
<dbReference type="Proteomes" id="UP000789375">
    <property type="component" value="Unassembled WGS sequence"/>
</dbReference>
<keyword evidence="1" id="KW-0732">Signal</keyword>
<gene>
    <name evidence="2" type="ORF">FMOSSE_LOCUS15383</name>
</gene>
<organism evidence="2 3">
    <name type="scientific">Funneliformis mosseae</name>
    <name type="common">Endomycorrhizal fungus</name>
    <name type="synonym">Glomus mosseae</name>
    <dbReference type="NCBI Taxonomy" id="27381"/>
    <lineage>
        <taxon>Eukaryota</taxon>
        <taxon>Fungi</taxon>
        <taxon>Fungi incertae sedis</taxon>
        <taxon>Mucoromycota</taxon>
        <taxon>Glomeromycotina</taxon>
        <taxon>Glomeromycetes</taxon>
        <taxon>Glomerales</taxon>
        <taxon>Glomeraceae</taxon>
        <taxon>Funneliformis</taxon>
    </lineage>
</organism>
<feature type="non-terminal residue" evidence="2">
    <location>
        <position position="1"/>
    </location>
</feature>